<sequence>MQTLDCLGYDDYTKLQRMYQGPKSVDEYFKEMGVTLIRVQIVKSQEATMGRFLSRLNRDIQDIMELHDYTSISMLVHQASKVESQLKRQGKKNPTQPIAPTRREGKEHPYARQKF</sequence>
<evidence type="ECO:0000313" key="2">
    <source>
        <dbReference type="EMBL" id="RDY03910.1"/>
    </source>
</evidence>
<dbReference type="Proteomes" id="UP000257109">
    <property type="component" value="Unassembled WGS sequence"/>
</dbReference>
<feature type="non-terminal residue" evidence="2">
    <location>
        <position position="115"/>
    </location>
</feature>
<feature type="region of interest" description="Disordered" evidence="1">
    <location>
        <begin position="83"/>
        <end position="115"/>
    </location>
</feature>
<organism evidence="2 3">
    <name type="scientific">Mucuna pruriens</name>
    <name type="common">Velvet bean</name>
    <name type="synonym">Dolichos pruriens</name>
    <dbReference type="NCBI Taxonomy" id="157652"/>
    <lineage>
        <taxon>Eukaryota</taxon>
        <taxon>Viridiplantae</taxon>
        <taxon>Streptophyta</taxon>
        <taxon>Embryophyta</taxon>
        <taxon>Tracheophyta</taxon>
        <taxon>Spermatophyta</taxon>
        <taxon>Magnoliopsida</taxon>
        <taxon>eudicotyledons</taxon>
        <taxon>Gunneridae</taxon>
        <taxon>Pentapetalae</taxon>
        <taxon>rosids</taxon>
        <taxon>fabids</taxon>
        <taxon>Fabales</taxon>
        <taxon>Fabaceae</taxon>
        <taxon>Papilionoideae</taxon>
        <taxon>50 kb inversion clade</taxon>
        <taxon>NPAAA clade</taxon>
        <taxon>indigoferoid/millettioid clade</taxon>
        <taxon>Phaseoleae</taxon>
        <taxon>Mucuna</taxon>
    </lineage>
</organism>
<comment type="caution">
    <text evidence="2">The sequence shown here is derived from an EMBL/GenBank/DDBJ whole genome shotgun (WGS) entry which is preliminary data.</text>
</comment>
<proteinExistence type="predicted"/>
<dbReference type="OrthoDB" id="1934635at2759"/>
<accession>A0A371HM99</accession>
<gene>
    <name evidence="2" type="ORF">CR513_12445</name>
</gene>
<feature type="compositionally biased region" description="Basic and acidic residues" evidence="1">
    <location>
        <begin position="101"/>
        <end position="115"/>
    </location>
</feature>
<name>A0A371HM99_MUCPR</name>
<protein>
    <recommendedName>
        <fullName evidence="4">Retrotransposon gag domain-containing protein</fullName>
    </recommendedName>
</protein>
<dbReference type="EMBL" id="QJKJ01002184">
    <property type="protein sequence ID" value="RDY03910.1"/>
    <property type="molecule type" value="Genomic_DNA"/>
</dbReference>
<dbReference type="AlphaFoldDB" id="A0A371HM99"/>
<keyword evidence="3" id="KW-1185">Reference proteome</keyword>
<dbReference type="PANTHER" id="PTHR35046">
    <property type="entry name" value="ZINC KNUCKLE (CCHC-TYPE) FAMILY PROTEIN"/>
    <property type="match status" value="1"/>
</dbReference>
<evidence type="ECO:0000256" key="1">
    <source>
        <dbReference type="SAM" id="MobiDB-lite"/>
    </source>
</evidence>
<evidence type="ECO:0000313" key="3">
    <source>
        <dbReference type="Proteomes" id="UP000257109"/>
    </source>
</evidence>
<dbReference type="PANTHER" id="PTHR35046:SF9">
    <property type="entry name" value="RNA-DIRECTED DNA POLYMERASE"/>
    <property type="match status" value="1"/>
</dbReference>
<reference evidence="2" key="1">
    <citation type="submission" date="2018-05" db="EMBL/GenBank/DDBJ databases">
        <title>Draft genome of Mucuna pruriens seed.</title>
        <authorList>
            <person name="Nnadi N.E."/>
            <person name="Vos R."/>
            <person name="Hasami M.H."/>
            <person name="Devisetty U.K."/>
            <person name="Aguiy J.C."/>
        </authorList>
    </citation>
    <scope>NUCLEOTIDE SEQUENCE [LARGE SCALE GENOMIC DNA]</scope>
    <source>
        <strain evidence="2">JCA_2017</strain>
    </source>
</reference>
<evidence type="ECO:0008006" key="4">
    <source>
        <dbReference type="Google" id="ProtNLM"/>
    </source>
</evidence>